<dbReference type="SUPFAM" id="SSF56317">
    <property type="entry name" value="Carbon-nitrogen hydrolase"/>
    <property type="match status" value="1"/>
</dbReference>
<keyword evidence="4" id="KW-1185">Reference proteome</keyword>
<reference evidence="4" key="1">
    <citation type="journal article" date="2023" name="Mol. Phylogenet. Evol.">
        <title>Genome-scale phylogeny and comparative genomics of the fungal order Sordariales.</title>
        <authorList>
            <person name="Hensen N."/>
            <person name="Bonometti L."/>
            <person name="Westerberg I."/>
            <person name="Brannstrom I.O."/>
            <person name="Guillou S."/>
            <person name="Cros-Aarteil S."/>
            <person name="Calhoun S."/>
            <person name="Haridas S."/>
            <person name="Kuo A."/>
            <person name="Mondo S."/>
            <person name="Pangilinan J."/>
            <person name="Riley R."/>
            <person name="LaButti K."/>
            <person name="Andreopoulos B."/>
            <person name="Lipzen A."/>
            <person name="Chen C."/>
            <person name="Yan M."/>
            <person name="Daum C."/>
            <person name="Ng V."/>
            <person name="Clum A."/>
            <person name="Steindorff A."/>
            <person name="Ohm R.A."/>
            <person name="Martin F."/>
            <person name="Silar P."/>
            <person name="Natvig D.O."/>
            <person name="Lalanne C."/>
            <person name="Gautier V."/>
            <person name="Ament-Velasquez S.L."/>
            <person name="Kruys A."/>
            <person name="Hutchinson M.I."/>
            <person name="Powell A.J."/>
            <person name="Barry K."/>
            <person name="Miller A.N."/>
            <person name="Grigoriev I.V."/>
            <person name="Debuchy R."/>
            <person name="Gladieux P."/>
            <person name="Hiltunen Thoren M."/>
            <person name="Johannesson H."/>
        </authorList>
    </citation>
    <scope>NUCLEOTIDE SEQUENCE [LARGE SCALE GENOMIC DNA]</scope>
    <source>
        <strain evidence="4">CBS 284.82</strain>
    </source>
</reference>
<dbReference type="PROSITE" id="PS50263">
    <property type="entry name" value="CN_HYDROLASE"/>
    <property type="match status" value="1"/>
</dbReference>
<dbReference type="Pfam" id="PF00795">
    <property type="entry name" value="CN_hydrolase"/>
    <property type="match status" value="1"/>
</dbReference>
<evidence type="ECO:0000313" key="3">
    <source>
        <dbReference type="EMBL" id="KAK4032740.1"/>
    </source>
</evidence>
<dbReference type="GO" id="GO:0070773">
    <property type="term" value="F:protein-N-terminal glutamine amidohydrolase activity"/>
    <property type="evidence" value="ECO:0007669"/>
    <property type="project" value="InterPro"/>
</dbReference>
<accession>A0AAN6P6W2</accession>
<dbReference type="InterPro" id="IPR036526">
    <property type="entry name" value="C-N_Hydrolase_sf"/>
</dbReference>
<dbReference type="GO" id="GO:0030163">
    <property type="term" value="P:protein catabolic process"/>
    <property type="evidence" value="ECO:0007669"/>
    <property type="project" value="TreeGrafter"/>
</dbReference>
<dbReference type="Proteomes" id="UP001303115">
    <property type="component" value="Unassembled WGS sequence"/>
</dbReference>
<evidence type="ECO:0000313" key="4">
    <source>
        <dbReference type="Proteomes" id="UP001303115"/>
    </source>
</evidence>
<feature type="domain" description="CN hydrolase" evidence="2">
    <location>
        <begin position="1"/>
        <end position="276"/>
    </location>
</feature>
<dbReference type="InterPro" id="IPR039703">
    <property type="entry name" value="Nta1"/>
</dbReference>
<dbReference type="PANTHER" id="PTHR11750">
    <property type="entry name" value="PROTEIN N-TERMINAL AMIDASE"/>
    <property type="match status" value="1"/>
</dbReference>
<comment type="caution">
    <text evidence="3">The sequence shown here is derived from an EMBL/GenBank/DDBJ whole genome shotgun (WGS) entry which is preliminary data.</text>
</comment>
<organism evidence="3 4">
    <name type="scientific">Parachaetomium inaequale</name>
    <dbReference type="NCBI Taxonomy" id="2588326"/>
    <lineage>
        <taxon>Eukaryota</taxon>
        <taxon>Fungi</taxon>
        <taxon>Dikarya</taxon>
        <taxon>Ascomycota</taxon>
        <taxon>Pezizomycotina</taxon>
        <taxon>Sordariomycetes</taxon>
        <taxon>Sordariomycetidae</taxon>
        <taxon>Sordariales</taxon>
        <taxon>Chaetomiaceae</taxon>
        <taxon>Parachaetomium</taxon>
    </lineage>
</organism>
<name>A0AAN6P6W2_9PEZI</name>
<dbReference type="InterPro" id="IPR003010">
    <property type="entry name" value="C-N_Hydrolase"/>
</dbReference>
<feature type="region of interest" description="Disordered" evidence="1">
    <location>
        <begin position="281"/>
        <end position="321"/>
    </location>
</feature>
<dbReference type="CDD" id="cd07566">
    <property type="entry name" value="ScNTA1_like"/>
    <property type="match status" value="1"/>
</dbReference>
<proteinExistence type="predicted"/>
<dbReference type="GO" id="GO:0008418">
    <property type="term" value="F:protein-N-terminal asparagine amidohydrolase activity"/>
    <property type="evidence" value="ECO:0007669"/>
    <property type="project" value="InterPro"/>
</dbReference>
<evidence type="ECO:0000259" key="2">
    <source>
        <dbReference type="PROSITE" id="PS50263"/>
    </source>
</evidence>
<protein>
    <submittedName>
        <fullName evidence="3">Carbon-nitrogen hydrolase</fullName>
    </submittedName>
</protein>
<sequence length="321" mass="34683">MRIACLQFAPKVGDTSNNITRADAVLSSADPDDLENLDLLVLPEMALSGYNFRSQEHISPHLEPTASGASSQWARTAARKYSCTVAVGYPERAETVGPEPDYYNSLIVVDSNGETLANYSKSFLYYTDATWAREGPGFYGGRLGTLGQTAMGICNPYKFEAPWDAYEFAFHILRVRANLVILSMAWLTHDEATSFLSCPSAPDLSTLTYWVQRLEPVIQAGSSEETIVVFANRSGVEDEATYAGTSTVIGIKDGEVSVYGILGRGVEELLVVDTEKPPFGKIINRPTVPVDGEPGAPPAPAGEPEDEPPKDAGPEPTQACH</sequence>
<dbReference type="PANTHER" id="PTHR11750:SF26">
    <property type="entry name" value="PROTEIN N-TERMINAL AMIDASE"/>
    <property type="match status" value="1"/>
</dbReference>
<keyword evidence="3" id="KW-0378">Hydrolase</keyword>
<dbReference type="Gene3D" id="3.60.110.10">
    <property type="entry name" value="Carbon-nitrogen hydrolase"/>
    <property type="match status" value="1"/>
</dbReference>
<dbReference type="AlphaFoldDB" id="A0AAN6P6W2"/>
<evidence type="ECO:0000256" key="1">
    <source>
        <dbReference type="SAM" id="MobiDB-lite"/>
    </source>
</evidence>
<gene>
    <name evidence="3" type="ORF">C8A01DRAFT_50547</name>
</gene>
<dbReference type="EMBL" id="MU854580">
    <property type="protein sequence ID" value="KAK4032740.1"/>
    <property type="molecule type" value="Genomic_DNA"/>
</dbReference>